<dbReference type="GO" id="GO:0006518">
    <property type="term" value="P:peptide metabolic process"/>
    <property type="evidence" value="ECO:0007669"/>
    <property type="project" value="UniProtKB-ARBA"/>
</dbReference>
<feature type="domain" description="Mandelate racemase/muconate lactonizing enzyme C-terminal" evidence="9">
    <location>
        <begin position="140"/>
        <end position="238"/>
    </location>
</feature>
<feature type="active site" description="Proton acceptor; specific for (S)-substrate epimerization" evidence="5">
    <location>
        <position position="266"/>
    </location>
</feature>
<comment type="similarity">
    <text evidence="1 8">Belongs to the mandelate racemase/muconate lactonizing enzyme family.</text>
</comment>
<evidence type="ECO:0000256" key="1">
    <source>
        <dbReference type="ARBA" id="ARBA00008031"/>
    </source>
</evidence>
<dbReference type="HOGENOM" id="CLU_030273_4_0_9"/>
<dbReference type="Gene3D" id="3.20.20.120">
    <property type="entry name" value="Enolase-like C-terminal domain"/>
    <property type="match status" value="1"/>
</dbReference>
<evidence type="ECO:0000256" key="5">
    <source>
        <dbReference type="PIRSR" id="PIRSR634603-1"/>
    </source>
</evidence>
<dbReference type="GO" id="GO:0016855">
    <property type="term" value="F:racemase and epimerase activity, acting on amino acids and derivatives"/>
    <property type="evidence" value="ECO:0007669"/>
    <property type="project" value="UniProtKB-UniRule"/>
</dbReference>
<dbReference type="SFLD" id="SFLDF00009">
    <property type="entry name" value="o-succinylbenzoate_synthase"/>
    <property type="match status" value="1"/>
</dbReference>
<evidence type="ECO:0000256" key="7">
    <source>
        <dbReference type="PIRSR" id="PIRSR634603-3"/>
    </source>
</evidence>
<dbReference type="SUPFAM" id="SSF54826">
    <property type="entry name" value="Enolase N-terminal domain-like"/>
    <property type="match status" value="1"/>
</dbReference>
<dbReference type="SUPFAM" id="SSF51604">
    <property type="entry name" value="Enolase C-terminal domain-like"/>
    <property type="match status" value="1"/>
</dbReference>
<evidence type="ECO:0000259" key="9">
    <source>
        <dbReference type="SMART" id="SM00922"/>
    </source>
</evidence>
<dbReference type="SFLD" id="SFLDS00001">
    <property type="entry name" value="Enolase"/>
    <property type="match status" value="1"/>
</dbReference>
<feature type="binding site" evidence="6">
    <location>
        <position position="24"/>
    </location>
    <ligand>
        <name>substrate</name>
    </ligand>
</feature>
<feature type="binding site" evidence="6">
    <location>
        <position position="134"/>
    </location>
    <ligand>
        <name>substrate</name>
    </ligand>
</feature>
<reference evidence="10 11" key="1">
    <citation type="journal article" date="2015" name="Genome Announc.">
        <title>Complete genome sequences for 35 biothreat assay-relevant bacillus species.</title>
        <authorList>
            <person name="Johnson S.L."/>
            <person name="Daligault H.E."/>
            <person name="Davenport K.W."/>
            <person name="Jaissle J."/>
            <person name="Frey K.G."/>
            <person name="Ladner J.T."/>
            <person name="Broomall S.M."/>
            <person name="Bishop-Lilly K.A."/>
            <person name="Bruce D.C."/>
            <person name="Gibbons H.S."/>
            <person name="Coyne S.R."/>
            <person name="Lo C.C."/>
            <person name="Meincke L."/>
            <person name="Munk A.C."/>
            <person name="Koroleva G.I."/>
            <person name="Rosenzweig C.N."/>
            <person name="Palacios G.F."/>
            <person name="Redden C.L."/>
            <person name="Minogue T.D."/>
            <person name="Chain P.S."/>
        </authorList>
    </citation>
    <scope>NUCLEOTIDE SEQUENCE [LARGE SCALE GENOMIC DNA]</scope>
    <source>
        <strain evidence="11">ATCC 14581 / DSM 32 / JCM 2506 / NBRC 15308 / NCIMB 9376 / NCTC 10342 / NRRL B-14308 / VKM B-512</strain>
    </source>
</reference>
<evidence type="ECO:0000256" key="2">
    <source>
        <dbReference type="ARBA" id="ARBA00022723"/>
    </source>
</evidence>
<dbReference type="Pfam" id="PF13378">
    <property type="entry name" value="MR_MLE_C"/>
    <property type="match status" value="1"/>
</dbReference>
<evidence type="ECO:0000256" key="4">
    <source>
        <dbReference type="ARBA" id="ARBA00023235"/>
    </source>
</evidence>
<dbReference type="AlphaFoldDB" id="A0A0B6ARC0"/>
<sequence>MIIKDITVKHQTVPLLVPFKTALRTATEIDSISVEIQLENGIKGKGAASPTYVITGDSLEGIQAALQGPIKLALIGEDIRQFQKLLKKIQSCCIHNSSAKAAADIALHDAYTKFLNIPLYAFLGDKQPISTCMTISVDTPEKMAEDAQKSAADGFDILKVKVGSIPELDLERIKHIRSVIPDHVKLRLDANQGWTPKQAVQLINKMETFNFGIELVEQPVPAHDWEGLKFVTERVNVPIMADESLFSSKDALRLVSGRYVDLLNIKLMKCGGINEARKIASIAEANGVACMIGSMMEPSLSVGAAAHLAAAHPNITYFDLDAPLWLSTELDVLKYSGQEIFLSDLPGIGEITVPISK</sequence>
<gene>
    <name evidence="10" type="ORF">BG04_2760</name>
</gene>
<proteinExistence type="inferred from homology"/>
<feature type="binding site" evidence="7">
    <location>
        <position position="189"/>
    </location>
    <ligand>
        <name>Mg(2+)</name>
        <dbReference type="ChEBI" id="CHEBI:18420"/>
    </ligand>
</feature>
<accession>A0A0B6ARC0</accession>
<dbReference type="InterPro" id="IPR013341">
    <property type="entry name" value="Mandelate_racemase_N_dom"/>
</dbReference>
<comment type="cofactor">
    <cofactor evidence="7 8">
        <name>Mg(2+)</name>
        <dbReference type="ChEBI" id="CHEBI:18420"/>
    </cofactor>
    <text evidence="7 8">Binds 1 Mg(2+) ion per subunit.</text>
</comment>
<protein>
    <recommendedName>
        <fullName evidence="8">Dipeptide epimerase</fullName>
        <ecNumber evidence="8">5.1.1.-</ecNumber>
    </recommendedName>
</protein>
<dbReference type="InterPro" id="IPR036849">
    <property type="entry name" value="Enolase-like_C_sf"/>
</dbReference>
<feature type="binding site" evidence="6">
    <location>
        <position position="321"/>
    </location>
    <ligand>
        <name>substrate</name>
    </ligand>
</feature>
<dbReference type="PANTHER" id="PTHR48073">
    <property type="entry name" value="O-SUCCINYLBENZOATE SYNTHASE-RELATED"/>
    <property type="match status" value="1"/>
</dbReference>
<evidence type="ECO:0000313" key="10">
    <source>
        <dbReference type="EMBL" id="AJI23228.1"/>
    </source>
</evidence>
<feature type="binding site" evidence="6">
    <location>
        <position position="319"/>
    </location>
    <ligand>
        <name>substrate</name>
    </ligand>
</feature>
<evidence type="ECO:0000256" key="6">
    <source>
        <dbReference type="PIRSR" id="PIRSR634603-2"/>
    </source>
</evidence>
<dbReference type="Pfam" id="PF02746">
    <property type="entry name" value="MR_MLE_N"/>
    <property type="match status" value="1"/>
</dbReference>
<dbReference type="CDD" id="cd03319">
    <property type="entry name" value="L-Ala-DL-Glu_epimerase"/>
    <property type="match status" value="1"/>
</dbReference>
<dbReference type="InterPro" id="IPR013342">
    <property type="entry name" value="Mandelate_racemase_C"/>
</dbReference>
<evidence type="ECO:0000256" key="3">
    <source>
        <dbReference type="ARBA" id="ARBA00022842"/>
    </source>
</evidence>
<dbReference type="PANTHER" id="PTHR48073:SF2">
    <property type="entry name" value="O-SUCCINYLBENZOATE SYNTHASE"/>
    <property type="match status" value="1"/>
</dbReference>
<dbReference type="GO" id="GO:0000287">
    <property type="term" value="F:magnesium ion binding"/>
    <property type="evidence" value="ECO:0007669"/>
    <property type="project" value="UniProtKB-ARBA"/>
</dbReference>
<name>A0A0B6ARC0_PRIM2</name>
<organism evidence="10 11">
    <name type="scientific">Priestia megaterium (strain ATCC 14581 / DSM 32 / CCUG 1817 / JCM 2506 / NBRC 15308 / NCIMB 9376 / NCTC 10342 / NRRL B-14308 / VKM B-512 / Ford 19)</name>
    <name type="common">Bacillus megaterium</name>
    <dbReference type="NCBI Taxonomy" id="1348623"/>
    <lineage>
        <taxon>Bacteria</taxon>
        <taxon>Bacillati</taxon>
        <taxon>Bacillota</taxon>
        <taxon>Bacilli</taxon>
        <taxon>Bacillales</taxon>
        <taxon>Bacillaceae</taxon>
        <taxon>Priestia</taxon>
    </lineage>
</organism>
<feature type="binding site" evidence="6">
    <location>
        <position position="294"/>
    </location>
    <ligand>
        <name>substrate</name>
    </ligand>
</feature>
<dbReference type="Gene3D" id="3.30.390.10">
    <property type="entry name" value="Enolase-like, N-terminal domain"/>
    <property type="match status" value="1"/>
</dbReference>
<dbReference type="SFLD" id="SFLDG00180">
    <property type="entry name" value="muconate_cycloisomerase"/>
    <property type="match status" value="1"/>
</dbReference>
<keyword evidence="3 7" id="KW-0460">Magnesium</keyword>
<evidence type="ECO:0000256" key="8">
    <source>
        <dbReference type="RuleBase" id="RU366006"/>
    </source>
</evidence>
<dbReference type="EC" id="5.1.1.-" evidence="8"/>
<keyword evidence="2 7" id="KW-0479">Metal-binding</keyword>
<dbReference type="InterPro" id="IPR029065">
    <property type="entry name" value="Enolase_C-like"/>
</dbReference>
<feature type="binding site" evidence="7">
    <location>
        <position position="242"/>
    </location>
    <ligand>
        <name>Mg(2+)</name>
        <dbReference type="ChEBI" id="CHEBI:18420"/>
    </ligand>
</feature>
<feature type="binding site" evidence="6">
    <location>
        <position position="296"/>
    </location>
    <ligand>
        <name>substrate</name>
    </ligand>
</feature>
<dbReference type="InterPro" id="IPR034603">
    <property type="entry name" value="Dipeptide_epimerase"/>
</dbReference>
<evidence type="ECO:0000313" key="11">
    <source>
        <dbReference type="Proteomes" id="UP000031829"/>
    </source>
</evidence>
<feature type="active site" description="Proton acceptor; specific for (R)-substrate epimerization" evidence="5">
    <location>
        <position position="161"/>
    </location>
</feature>
<dbReference type="EMBL" id="CP009920">
    <property type="protein sequence ID" value="AJI23228.1"/>
    <property type="molecule type" value="Genomic_DNA"/>
</dbReference>
<feature type="binding site" evidence="7">
    <location>
        <position position="217"/>
    </location>
    <ligand>
        <name>Mg(2+)</name>
        <dbReference type="ChEBI" id="CHEBI:18420"/>
    </ligand>
</feature>
<dbReference type="GeneID" id="93640829"/>
<dbReference type="Proteomes" id="UP000031829">
    <property type="component" value="Chromosome"/>
</dbReference>
<keyword evidence="4 8" id="KW-0413">Isomerase</keyword>
<dbReference type="InterPro" id="IPR029017">
    <property type="entry name" value="Enolase-like_N"/>
</dbReference>
<dbReference type="FunFam" id="3.30.390.10:FF:000009">
    <property type="entry name" value="Hydrophobic dipeptide epimerase"/>
    <property type="match status" value="1"/>
</dbReference>
<dbReference type="KEGG" id="bmeg:BG04_2760"/>
<dbReference type="RefSeq" id="WP_034654668.1">
    <property type="nucleotide sequence ID" value="NZ_BCVB01000024.1"/>
</dbReference>
<feature type="binding site" evidence="6">
    <location>
        <position position="159"/>
    </location>
    <ligand>
        <name>substrate</name>
    </ligand>
</feature>
<dbReference type="SMART" id="SM00922">
    <property type="entry name" value="MR_MLE"/>
    <property type="match status" value="1"/>
</dbReference>